<gene>
    <name evidence="6" type="ORF">QK289_08220</name>
</gene>
<dbReference type="GO" id="GO:0004671">
    <property type="term" value="F:protein C-terminal S-isoprenylcysteine carboxyl O-methyltransferase activity"/>
    <property type="evidence" value="ECO:0007669"/>
    <property type="project" value="UniProtKB-EC"/>
</dbReference>
<feature type="transmembrane region" description="Helical" evidence="5">
    <location>
        <begin position="67"/>
        <end position="84"/>
    </location>
</feature>
<dbReference type="GO" id="GO:0032259">
    <property type="term" value="P:methylation"/>
    <property type="evidence" value="ECO:0007669"/>
    <property type="project" value="UniProtKB-KW"/>
</dbReference>
<dbReference type="EMBL" id="JASBQV010000010">
    <property type="protein sequence ID" value="MDI3234987.1"/>
    <property type="molecule type" value="Genomic_DNA"/>
</dbReference>
<dbReference type="PANTHER" id="PTHR12714">
    <property type="entry name" value="PROTEIN-S ISOPRENYLCYSTEINE O-METHYLTRANSFERASE"/>
    <property type="match status" value="1"/>
</dbReference>
<comment type="caution">
    <text evidence="6">The sequence shown here is derived from an EMBL/GenBank/DDBJ whole genome shotgun (WGS) entry which is preliminary data.</text>
</comment>
<evidence type="ECO:0000256" key="5">
    <source>
        <dbReference type="SAM" id="Phobius"/>
    </source>
</evidence>
<keyword evidence="6" id="KW-0489">Methyltransferase</keyword>
<evidence type="ECO:0000256" key="1">
    <source>
        <dbReference type="ARBA" id="ARBA00004141"/>
    </source>
</evidence>
<evidence type="ECO:0000256" key="3">
    <source>
        <dbReference type="ARBA" id="ARBA00022989"/>
    </source>
</evidence>
<proteinExistence type="predicted"/>
<dbReference type="EC" id="2.1.1.334" evidence="6"/>
<comment type="subcellular location">
    <subcellularLocation>
        <location evidence="1">Membrane</location>
        <topology evidence="1">Multi-pass membrane protein</topology>
    </subcellularLocation>
</comment>
<evidence type="ECO:0000313" key="6">
    <source>
        <dbReference type="EMBL" id="MDI3234987.1"/>
    </source>
</evidence>
<sequence>MTILDDAFIAVSLLWLLELFLFRNREKEPSPLEERRSFYLILATLIVTILLSVLFSSSEALLFQKQLGLFLLSGGVLLRYWGIYHLKHQFTRHVAVNPGDQLVSTGPYRVLRHPLYTGLLFITVGFPLYFGNLILTVFAGIIMFFALLHRIRIEEQLLTAGFGSVYTEWASARKRLIPFIY</sequence>
<dbReference type="InterPro" id="IPR007269">
    <property type="entry name" value="ICMT_MeTrfase"/>
</dbReference>
<keyword evidence="6" id="KW-0808">Transferase</keyword>
<dbReference type="Proteomes" id="UP001243286">
    <property type="component" value="Unassembled WGS sequence"/>
</dbReference>
<dbReference type="Pfam" id="PF04140">
    <property type="entry name" value="ICMT"/>
    <property type="match status" value="1"/>
</dbReference>
<feature type="transmembrane region" description="Helical" evidence="5">
    <location>
        <begin position="7"/>
        <end position="25"/>
    </location>
</feature>
<reference evidence="6 7" key="1">
    <citation type="submission" date="2023-04" db="EMBL/GenBank/DDBJ databases">
        <title>Antarctic isolates genomes.</title>
        <authorList>
            <person name="Dimov S.G."/>
        </authorList>
    </citation>
    <scope>NUCLEOTIDE SEQUENCE [LARGE SCALE GENOMIC DNA]</scope>
    <source>
        <strain evidence="6 7">AL19</strain>
    </source>
</reference>
<dbReference type="RefSeq" id="WP_014969523.1">
    <property type="nucleotide sequence ID" value="NZ_JANJYY010000081.1"/>
</dbReference>
<evidence type="ECO:0000313" key="7">
    <source>
        <dbReference type="Proteomes" id="UP001243286"/>
    </source>
</evidence>
<organism evidence="6 7">
    <name type="scientific">Exiguobacterium antarcticum</name>
    <dbReference type="NCBI Taxonomy" id="132920"/>
    <lineage>
        <taxon>Bacteria</taxon>
        <taxon>Bacillati</taxon>
        <taxon>Bacillota</taxon>
        <taxon>Bacilli</taxon>
        <taxon>Bacillales</taxon>
        <taxon>Bacillales Family XII. Incertae Sedis</taxon>
        <taxon>Exiguobacterium</taxon>
    </lineage>
</organism>
<evidence type="ECO:0000256" key="2">
    <source>
        <dbReference type="ARBA" id="ARBA00022692"/>
    </source>
</evidence>
<keyword evidence="4 5" id="KW-0472">Membrane</keyword>
<dbReference type="EC" id="2.1.1.100" evidence="6"/>
<keyword evidence="2 5" id="KW-0812">Transmembrane</keyword>
<feature type="transmembrane region" description="Helical" evidence="5">
    <location>
        <begin position="37"/>
        <end position="55"/>
    </location>
</feature>
<dbReference type="Pfam" id="PF26448">
    <property type="entry name" value="DUF8127"/>
    <property type="match status" value="1"/>
</dbReference>
<name>A0ABT6R2F7_9BACL</name>
<feature type="transmembrane region" description="Helical" evidence="5">
    <location>
        <begin position="115"/>
        <end position="148"/>
    </location>
</feature>
<accession>A0ABT6R2F7</accession>
<dbReference type="InterPro" id="IPR058440">
    <property type="entry name" value="DUF8127"/>
</dbReference>
<keyword evidence="3 5" id="KW-1133">Transmembrane helix</keyword>
<evidence type="ECO:0000256" key="4">
    <source>
        <dbReference type="ARBA" id="ARBA00023136"/>
    </source>
</evidence>
<keyword evidence="7" id="KW-1185">Reference proteome</keyword>
<protein>
    <submittedName>
        <fullName evidence="6">Isoprenylcysteine carboxylmethyltransferase family protein</fullName>
        <ecNumber evidence="6">2.1.1.100</ecNumber>
        <ecNumber evidence="6">2.1.1.334</ecNumber>
    </submittedName>
</protein>
<dbReference type="PANTHER" id="PTHR12714:SF9">
    <property type="entry name" value="PROTEIN-S-ISOPRENYLCYSTEINE O-METHYLTRANSFERASE"/>
    <property type="match status" value="1"/>
</dbReference>
<dbReference type="Gene3D" id="1.20.120.1630">
    <property type="match status" value="1"/>
</dbReference>